<organism evidence="1 2">
    <name type="scientific">Metabacillus arenae</name>
    <dbReference type="NCBI Taxonomy" id="2771434"/>
    <lineage>
        <taxon>Bacteria</taxon>
        <taxon>Bacillati</taxon>
        <taxon>Bacillota</taxon>
        <taxon>Bacilli</taxon>
        <taxon>Bacillales</taxon>
        <taxon>Bacillaceae</taxon>
        <taxon>Metabacillus</taxon>
    </lineage>
</organism>
<evidence type="ECO:0000313" key="2">
    <source>
        <dbReference type="Proteomes" id="UP000626844"/>
    </source>
</evidence>
<reference evidence="1" key="1">
    <citation type="submission" date="2020-09" db="EMBL/GenBank/DDBJ databases">
        <title>A novel bacterium of genus Bacillus, isolated from South China Sea.</title>
        <authorList>
            <person name="Huang H."/>
            <person name="Mo K."/>
            <person name="Hu Y."/>
        </authorList>
    </citation>
    <scope>NUCLEOTIDE SEQUENCE</scope>
    <source>
        <strain evidence="1">IB182487</strain>
    </source>
</reference>
<comment type="caution">
    <text evidence="1">The sequence shown here is derived from an EMBL/GenBank/DDBJ whole genome shotgun (WGS) entry which is preliminary data.</text>
</comment>
<keyword evidence="2" id="KW-1185">Reference proteome</keyword>
<dbReference type="AlphaFoldDB" id="A0A926NGF0"/>
<name>A0A926NGF0_9BACI</name>
<gene>
    <name evidence="1" type="ORF">IC621_10295</name>
</gene>
<dbReference type="InterPro" id="IPR024496">
    <property type="entry name" value="Spore_germ_GerPE"/>
</dbReference>
<evidence type="ECO:0000313" key="1">
    <source>
        <dbReference type="EMBL" id="MBD1380620.1"/>
    </source>
</evidence>
<sequence>MLNRLSAVDQISVNSVGLSSIFQIGDSVRITPSLKVLAVQRESNLFFAREGNFKNDQAFFQELPIPLITENIQTGFFHDKPVIKVHSIKVMAVSSSSVFHVGSTDRIQTESRIRHIRQLLPDKNRK</sequence>
<dbReference type="EMBL" id="JACXAI010000011">
    <property type="protein sequence ID" value="MBD1380620.1"/>
    <property type="molecule type" value="Genomic_DNA"/>
</dbReference>
<dbReference type="Proteomes" id="UP000626844">
    <property type="component" value="Unassembled WGS sequence"/>
</dbReference>
<dbReference type="RefSeq" id="WP_191158217.1">
    <property type="nucleotide sequence ID" value="NZ_JACXAI010000011.1"/>
</dbReference>
<accession>A0A926NGF0</accession>
<dbReference type="Pfam" id="PF10970">
    <property type="entry name" value="GerPE"/>
    <property type="match status" value="1"/>
</dbReference>
<protein>
    <submittedName>
        <fullName evidence="1">Spore germination protein GerPE</fullName>
    </submittedName>
</protein>
<proteinExistence type="predicted"/>